<evidence type="ECO:0000313" key="5">
    <source>
        <dbReference type="Proteomes" id="UP000242287"/>
    </source>
</evidence>
<dbReference type="AlphaFoldDB" id="A0A2A9NM97"/>
<organism evidence="4 5">
    <name type="scientific">Amanita thiersii Skay4041</name>
    <dbReference type="NCBI Taxonomy" id="703135"/>
    <lineage>
        <taxon>Eukaryota</taxon>
        <taxon>Fungi</taxon>
        <taxon>Dikarya</taxon>
        <taxon>Basidiomycota</taxon>
        <taxon>Agaricomycotina</taxon>
        <taxon>Agaricomycetes</taxon>
        <taxon>Agaricomycetidae</taxon>
        <taxon>Agaricales</taxon>
        <taxon>Pluteineae</taxon>
        <taxon>Amanitaceae</taxon>
        <taxon>Amanita</taxon>
    </lineage>
</organism>
<feature type="region of interest" description="Disordered" evidence="1">
    <location>
        <begin position="325"/>
        <end position="351"/>
    </location>
</feature>
<keyword evidence="2" id="KW-1133">Transmembrane helix</keyword>
<feature type="chain" id="PRO_5012744329" description="Mid2 domain-containing protein" evidence="3">
    <location>
        <begin position="24"/>
        <end position="466"/>
    </location>
</feature>
<dbReference type="Proteomes" id="UP000242287">
    <property type="component" value="Unassembled WGS sequence"/>
</dbReference>
<evidence type="ECO:0000256" key="3">
    <source>
        <dbReference type="SAM" id="SignalP"/>
    </source>
</evidence>
<evidence type="ECO:0008006" key="6">
    <source>
        <dbReference type="Google" id="ProtNLM"/>
    </source>
</evidence>
<dbReference type="STRING" id="703135.A0A2A9NM97"/>
<feature type="region of interest" description="Disordered" evidence="1">
    <location>
        <begin position="392"/>
        <end position="425"/>
    </location>
</feature>
<keyword evidence="2" id="KW-0812">Transmembrane</keyword>
<protein>
    <recommendedName>
        <fullName evidence="6">Mid2 domain-containing protein</fullName>
    </recommendedName>
</protein>
<dbReference type="EMBL" id="KZ301985">
    <property type="protein sequence ID" value="PFH51669.1"/>
    <property type="molecule type" value="Genomic_DNA"/>
</dbReference>
<feature type="region of interest" description="Disordered" evidence="1">
    <location>
        <begin position="193"/>
        <end position="212"/>
    </location>
</feature>
<proteinExistence type="predicted"/>
<keyword evidence="3" id="KW-0732">Signal</keyword>
<dbReference type="OrthoDB" id="3270641at2759"/>
<reference evidence="4 5" key="1">
    <citation type="submission" date="2014-02" db="EMBL/GenBank/DDBJ databases">
        <title>Transposable element dynamics among asymbiotic and ectomycorrhizal Amanita fungi.</title>
        <authorList>
            <consortium name="DOE Joint Genome Institute"/>
            <person name="Hess J."/>
            <person name="Skrede I."/>
            <person name="Wolfe B."/>
            <person name="LaButti K."/>
            <person name="Ohm R.A."/>
            <person name="Grigoriev I.V."/>
            <person name="Pringle A."/>
        </authorList>
    </citation>
    <scope>NUCLEOTIDE SEQUENCE [LARGE SCALE GENOMIC DNA]</scope>
    <source>
        <strain evidence="4 5">SKay4041</strain>
    </source>
</reference>
<feature type="signal peptide" evidence="3">
    <location>
        <begin position="1"/>
        <end position="23"/>
    </location>
</feature>
<keyword evidence="5" id="KW-1185">Reference proteome</keyword>
<evidence type="ECO:0000256" key="1">
    <source>
        <dbReference type="SAM" id="MobiDB-lite"/>
    </source>
</evidence>
<feature type="compositionally biased region" description="Low complexity" evidence="1">
    <location>
        <begin position="193"/>
        <end position="208"/>
    </location>
</feature>
<feature type="compositionally biased region" description="Polar residues" evidence="1">
    <location>
        <begin position="325"/>
        <end position="346"/>
    </location>
</feature>
<feature type="compositionally biased region" description="Low complexity" evidence="1">
    <location>
        <begin position="401"/>
        <end position="412"/>
    </location>
</feature>
<evidence type="ECO:0000313" key="4">
    <source>
        <dbReference type="EMBL" id="PFH51669.1"/>
    </source>
</evidence>
<accession>A0A2A9NM97</accession>
<gene>
    <name evidence="4" type="ORF">AMATHDRAFT_58420</name>
</gene>
<evidence type="ECO:0000256" key="2">
    <source>
        <dbReference type="SAM" id="Phobius"/>
    </source>
</evidence>
<keyword evidence="2" id="KW-0472">Membrane</keyword>
<feature type="transmembrane region" description="Helical" evidence="2">
    <location>
        <begin position="217"/>
        <end position="245"/>
    </location>
</feature>
<sequence length="466" mass="51078">MCALHALWRSSLFLVLLYSFSCCARLVNRTIDDSLGDSETGFRPIFRPVTPGVWEDQTCKSCFIQPDRRKAFDGTWTAATYNSGLKNISVTLEFPGVAIYVFLILANRGVQEGTTTLTECNFTLDGIHAGAFSHQPDLTTVNMEYNATAFAATGLSNDTHQLIISTNDVDHDVYVNFDYAIYTFSQPDVVSKTSSSTRSTASHTATSSNGNSKRGGLSVGAIVGIALGVLAFILASIIIILVCVVHNKRQTRKGSPQILNIDGRALEPSGNAHLSPSDSVQNSQPTFIQYTPNTPSFYADPVSSHVQSSTTMSQPETSSLYYHSLQEQPTTRPSLPNLITSPTLSSDPMAPETHAVTAVTSAKFREHVRSQRQMEIHTRLETAQREMNNLATRRSLHHSMRSSSSRTGSGARNGVESTTEAEQEMEALREQIRALRTQIDYLQAQQQSDWALGLSDEPPPAYTQNS</sequence>
<name>A0A2A9NM97_9AGAR</name>